<evidence type="ECO:0000256" key="7">
    <source>
        <dbReference type="ARBA" id="ARBA00023136"/>
    </source>
</evidence>
<dbReference type="GO" id="GO:0000139">
    <property type="term" value="C:Golgi membrane"/>
    <property type="evidence" value="ECO:0007669"/>
    <property type="project" value="UniProtKB-SubCell"/>
</dbReference>
<keyword evidence="7" id="KW-0472">Membrane</keyword>
<keyword evidence="6" id="KW-0333">Golgi apparatus</keyword>
<feature type="compositionally biased region" description="Polar residues" evidence="9">
    <location>
        <begin position="380"/>
        <end position="394"/>
    </location>
</feature>
<dbReference type="PANTHER" id="PTHR21443">
    <property type="entry name" value="CONSERVED OLIGOMERIC GOLGI COMPLEX COMPONENT 7"/>
    <property type="match status" value="1"/>
</dbReference>
<dbReference type="InParanoid" id="A0A1Y1UGC1"/>
<evidence type="ECO:0000256" key="2">
    <source>
        <dbReference type="ARBA" id="ARBA00005831"/>
    </source>
</evidence>
<evidence type="ECO:0000256" key="6">
    <source>
        <dbReference type="ARBA" id="ARBA00023034"/>
    </source>
</evidence>
<reference evidence="10 11" key="1">
    <citation type="submission" date="2017-03" db="EMBL/GenBank/DDBJ databases">
        <title>Widespread Adenine N6-methylation of Active Genes in Fungi.</title>
        <authorList>
            <consortium name="DOE Joint Genome Institute"/>
            <person name="Mondo S.J."/>
            <person name="Dannebaum R.O."/>
            <person name="Kuo R.C."/>
            <person name="Louie K.B."/>
            <person name="Bewick A.J."/>
            <person name="Labutti K."/>
            <person name="Haridas S."/>
            <person name="Kuo A."/>
            <person name="Salamov A."/>
            <person name="Ahrendt S.R."/>
            <person name="Lau R."/>
            <person name="Bowen B.P."/>
            <person name="Lipzen A."/>
            <person name="Sullivan W."/>
            <person name="Andreopoulos W.B."/>
            <person name="Clum A."/>
            <person name="Lindquist E."/>
            <person name="Daum C."/>
            <person name="Northen T.R."/>
            <person name="Ramamoorthy G."/>
            <person name="Schmitz R.J."/>
            <person name="Gryganskyi A."/>
            <person name="Culley D."/>
            <person name="Magnuson J."/>
            <person name="James T.Y."/>
            <person name="O'Malley M.A."/>
            <person name="Stajich J.E."/>
            <person name="Spatafora J.W."/>
            <person name="Visel A."/>
            <person name="Grigoriev I.V."/>
        </authorList>
    </citation>
    <scope>NUCLEOTIDE SEQUENCE [LARGE SCALE GENOMIC DNA]</scope>
    <source>
        <strain evidence="10 11">NRRL Y-17943</strain>
    </source>
</reference>
<keyword evidence="11" id="KW-1185">Reference proteome</keyword>
<dbReference type="PANTHER" id="PTHR21443:SF0">
    <property type="entry name" value="CONSERVED OLIGOMERIC GOLGI COMPLEX SUBUNIT 7"/>
    <property type="match status" value="1"/>
</dbReference>
<feature type="region of interest" description="Disordered" evidence="9">
    <location>
        <begin position="380"/>
        <end position="412"/>
    </location>
</feature>
<dbReference type="InterPro" id="IPR019335">
    <property type="entry name" value="COG7"/>
</dbReference>
<dbReference type="GO" id="GO:0017119">
    <property type="term" value="C:Golgi transport complex"/>
    <property type="evidence" value="ECO:0007669"/>
    <property type="project" value="InterPro"/>
</dbReference>
<evidence type="ECO:0000256" key="1">
    <source>
        <dbReference type="ARBA" id="ARBA00004395"/>
    </source>
</evidence>
<evidence type="ECO:0000256" key="9">
    <source>
        <dbReference type="SAM" id="MobiDB-lite"/>
    </source>
</evidence>
<organism evidence="10 11">
    <name type="scientific">Kockovaella imperatae</name>
    <dbReference type="NCBI Taxonomy" id="4999"/>
    <lineage>
        <taxon>Eukaryota</taxon>
        <taxon>Fungi</taxon>
        <taxon>Dikarya</taxon>
        <taxon>Basidiomycota</taxon>
        <taxon>Agaricomycotina</taxon>
        <taxon>Tremellomycetes</taxon>
        <taxon>Tremellales</taxon>
        <taxon>Cuniculitremaceae</taxon>
        <taxon>Kockovaella</taxon>
    </lineage>
</organism>
<name>A0A1Y1UGC1_9TREE</name>
<proteinExistence type="inferred from homology"/>
<feature type="compositionally biased region" description="Polar residues" evidence="9">
    <location>
        <begin position="10"/>
        <end position="23"/>
    </location>
</feature>
<dbReference type="OrthoDB" id="249612at2759"/>
<sequence length="792" mass="87080">MAFDVVSPEAMSTEQMVDLNNSPPLKPADNPSSDPLSSISSLADFIDAHTDDTASMINELMNPFTSLEELEKALGSLSTRLSLLSSDTSSALEQSIHDISRTVPRLTYDLQFMRESATTLQTSLSIVQSQVARQRLSDDEGDETHKSLEKLAHLDKLKTRMESARGILREAESWSTLEGEITEFFGSESWNKAGTRLAEASKSMVVFQSTPGEYESRRTLLVSLQNELEGKLATALNGSIERGDVEASAKLREVFELIERGVEYQNYYFVAKRKKVVDEWTEATSTTTTFSSFLSKWYASLLATIHTEKTQIPLIFSTPPDKVLTAFLLSSLNHLSPSFESRLSSLADQNGLDTLPELIRCYKATEDFVTSARGILQPASSASLGPRTHTTVLQETPRRPSPTLSRKISSRSATVSSEDPLVVPTEWEAALYDPYLDFQTAYGTLEKRHLSLLSPKAASTSARALTDQTNTMFSILGEATSRCVAFTHGYGAVGLVKAMGEVLERFMDDIQLDPSGTGQTTDELDFEGLDYSTKDWEGFQHGLHILAVCRDLRAKLDTQEGKIHDMLLLCDSQPDSAARALLRQSTLNSIEYASLTADLPLDPPAVQLKTARQALRSFTRRTQSFIQSIILAPLKSLLATYPTLPEWSAPDKVPQRGDLPVPTFSLGPTETIARVSEGLLNLLRVFEVYAADDALGFSIETLPFVDSESTGDLNAEVVLSTWVSSLSISLLAHLTGTILPGIRNLSTSGSAQLASDLGYLSNAVRALDVEWEDLEKWREKIEPKEKEASSLS</sequence>
<dbReference type="GO" id="GO:0007030">
    <property type="term" value="P:Golgi organization"/>
    <property type="evidence" value="ECO:0007669"/>
    <property type="project" value="TreeGrafter"/>
</dbReference>
<evidence type="ECO:0000256" key="8">
    <source>
        <dbReference type="ARBA" id="ARBA00031345"/>
    </source>
</evidence>
<dbReference type="STRING" id="4999.A0A1Y1UGC1"/>
<dbReference type="GeneID" id="33558112"/>
<feature type="compositionally biased region" description="Polar residues" evidence="9">
    <location>
        <begin position="402"/>
        <end position="412"/>
    </location>
</feature>
<comment type="caution">
    <text evidence="10">The sequence shown here is derived from an EMBL/GenBank/DDBJ whole genome shotgun (WGS) entry which is preliminary data.</text>
</comment>
<keyword evidence="4" id="KW-0813">Transport</keyword>
<feature type="region of interest" description="Disordered" evidence="9">
    <location>
        <begin position="1"/>
        <end position="37"/>
    </location>
</feature>
<dbReference type="AlphaFoldDB" id="A0A1Y1UGC1"/>
<gene>
    <name evidence="10" type="ORF">BD324DRAFT_630187</name>
</gene>
<evidence type="ECO:0000256" key="3">
    <source>
        <dbReference type="ARBA" id="ARBA00020984"/>
    </source>
</evidence>
<dbReference type="EMBL" id="NBSH01000009">
    <property type="protein sequence ID" value="ORX36105.1"/>
    <property type="molecule type" value="Genomic_DNA"/>
</dbReference>
<dbReference type="Pfam" id="PF10191">
    <property type="entry name" value="COG7"/>
    <property type="match status" value="2"/>
</dbReference>
<evidence type="ECO:0000313" key="10">
    <source>
        <dbReference type="EMBL" id="ORX36105.1"/>
    </source>
</evidence>
<accession>A0A1Y1UGC1</accession>
<comment type="similarity">
    <text evidence="2">Belongs to the COG7 family.</text>
</comment>
<comment type="subcellular location">
    <subcellularLocation>
        <location evidence="1">Golgi apparatus membrane</location>
        <topology evidence="1">Peripheral membrane protein</topology>
    </subcellularLocation>
</comment>
<evidence type="ECO:0000256" key="4">
    <source>
        <dbReference type="ARBA" id="ARBA00022448"/>
    </source>
</evidence>
<dbReference type="RefSeq" id="XP_021870234.1">
    <property type="nucleotide sequence ID" value="XM_022016303.1"/>
</dbReference>
<dbReference type="Proteomes" id="UP000193218">
    <property type="component" value="Unassembled WGS sequence"/>
</dbReference>
<dbReference type="GO" id="GO:0006890">
    <property type="term" value="P:retrograde vesicle-mediated transport, Golgi to endoplasmic reticulum"/>
    <property type="evidence" value="ECO:0007669"/>
    <property type="project" value="TreeGrafter"/>
</dbReference>
<protein>
    <recommendedName>
        <fullName evidence="3">Conserved oligomeric Golgi complex subunit 7</fullName>
    </recommendedName>
    <alternativeName>
        <fullName evidence="8">Component of oligomeric Golgi complex 7</fullName>
    </alternativeName>
</protein>
<keyword evidence="5" id="KW-0653">Protein transport</keyword>
<evidence type="ECO:0000256" key="5">
    <source>
        <dbReference type="ARBA" id="ARBA00022927"/>
    </source>
</evidence>
<dbReference type="GO" id="GO:0006886">
    <property type="term" value="P:intracellular protein transport"/>
    <property type="evidence" value="ECO:0007669"/>
    <property type="project" value="InterPro"/>
</dbReference>
<evidence type="ECO:0000313" key="11">
    <source>
        <dbReference type="Proteomes" id="UP000193218"/>
    </source>
</evidence>